<accession>A0ABY6YXF0</accession>
<protein>
    <submittedName>
        <fullName evidence="1">Uncharacterized protein</fullName>
    </submittedName>
</protein>
<dbReference type="RefSeq" id="WP_268042341.1">
    <property type="nucleotide sequence ID" value="NZ_CP104064.1"/>
</dbReference>
<reference evidence="1" key="1">
    <citation type="submission" date="2022-08" db="EMBL/GenBank/DDBJ databases">
        <title>Alicyclobacillus dauci DSM2870, complete genome.</title>
        <authorList>
            <person name="Wang Q."/>
            <person name="Cai R."/>
            <person name="Wang Z."/>
        </authorList>
    </citation>
    <scope>NUCLEOTIDE SEQUENCE</scope>
    <source>
        <strain evidence="1">DSM 28700</strain>
    </source>
</reference>
<sequence length="90" mass="9906">MPNGLSPNFIIGSIRIGKIEGASCMNMGNNWVSNFRSFKKHNQGFGSVHGDNNVLRDTRSLLNDPDSIDMVSVSGEELPDWIGKLIQTTK</sequence>
<dbReference type="Proteomes" id="UP001164803">
    <property type="component" value="Chromosome"/>
</dbReference>
<evidence type="ECO:0000313" key="1">
    <source>
        <dbReference type="EMBL" id="WAH35269.1"/>
    </source>
</evidence>
<gene>
    <name evidence="1" type="ORF">NZD86_13215</name>
</gene>
<proteinExistence type="predicted"/>
<evidence type="ECO:0000313" key="2">
    <source>
        <dbReference type="Proteomes" id="UP001164803"/>
    </source>
</evidence>
<name>A0ABY6YXF0_9BACL</name>
<dbReference type="EMBL" id="CP104064">
    <property type="protein sequence ID" value="WAH35269.1"/>
    <property type="molecule type" value="Genomic_DNA"/>
</dbReference>
<organism evidence="1 2">
    <name type="scientific">Alicyclobacillus dauci</name>
    <dbReference type="NCBI Taxonomy" id="1475485"/>
    <lineage>
        <taxon>Bacteria</taxon>
        <taxon>Bacillati</taxon>
        <taxon>Bacillota</taxon>
        <taxon>Bacilli</taxon>
        <taxon>Bacillales</taxon>
        <taxon>Alicyclobacillaceae</taxon>
        <taxon>Alicyclobacillus</taxon>
    </lineage>
</organism>
<keyword evidence="2" id="KW-1185">Reference proteome</keyword>